<dbReference type="AlphaFoldDB" id="A0A3P6U9V8"/>
<dbReference type="InterPro" id="IPR012435">
    <property type="entry name" value="TMEM144"/>
</dbReference>
<sequence>MEQLFVSVWLGNVESVGVRFGMFGLAKAVPASIGFNYIGIVILIIGALMYSLVKNTPQKQPGQDEAKENEEVR</sequence>
<keyword evidence="1" id="KW-0812">Transmembrane</keyword>
<evidence type="ECO:0000313" key="3">
    <source>
        <dbReference type="Proteomes" id="UP000271889"/>
    </source>
</evidence>
<protein>
    <submittedName>
        <fullName evidence="2">Uncharacterized protein</fullName>
    </submittedName>
</protein>
<proteinExistence type="predicted"/>
<dbReference type="Pfam" id="PF07857">
    <property type="entry name" value="TMEM144"/>
    <property type="match status" value="1"/>
</dbReference>
<evidence type="ECO:0000313" key="2">
    <source>
        <dbReference type="EMBL" id="VDK75668.1"/>
    </source>
</evidence>
<evidence type="ECO:0000256" key="1">
    <source>
        <dbReference type="SAM" id="Phobius"/>
    </source>
</evidence>
<dbReference type="Proteomes" id="UP000271889">
    <property type="component" value="Unassembled WGS sequence"/>
</dbReference>
<keyword evidence="3" id="KW-1185">Reference proteome</keyword>
<keyword evidence="1" id="KW-0472">Membrane</keyword>
<feature type="transmembrane region" description="Helical" evidence="1">
    <location>
        <begin position="31"/>
        <end position="53"/>
    </location>
</feature>
<reference evidence="2 3" key="1">
    <citation type="submission" date="2018-11" db="EMBL/GenBank/DDBJ databases">
        <authorList>
            <consortium name="Pathogen Informatics"/>
        </authorList>
    </citation>
    <scope>NUCLEOTIDE SEQUENCE [LARGE SCALE GENOMIC DNA]</scope>
</reference>
<organism evidence="2 3">
    <name type="scientific">Cylicostephanus goldi</name>
    <name type="common">Nematode worm</name>
    <dbReference type="NCBI Taxonomy" id="71465"/>
    <lineage>
        <taxon>Eukaryota</taxon>
        <taxon>Metazoa</taxon>
        <taxon>Ecdysozoa</taxon>
        <taxon>Nematoda</taxon>
        <taxon>Chromadorea</taxon>
        <taxon>Rhabditida</taxon>
        <taxon>Rhabditina</taxon>
        <taxon>Rhabditomorpha</taxon>
        <taxon>Strongyloidea</taxon>
        <taxon>Strongylidae</taxon>
        <taxon>Cylicostephanus</taxon>
    </lineage>
</organism>
<dbReference type="EMBL" id="UYRV01024478">
    <property type="protein sequence ID" value="VDK75668.1"/>
    <property type="molecule type" value="Genomic_DNA"/>
</dbReference>
<keyword evidence="1" id="KW-1133">Transmembrane helix</keyword>
<accession>A0A3P6U9V8</accession>
<gene>
    <name evidence="2" type="ORF">CGOC_LOCUS7150</name>
</gene>
<name>A0A3P6U9V8_CYLGO</name>